<keyword evidence="1" id="KW-0808">Transferase</keyword>
<comment type="caution">
    <text evidence="4">The sequence shown here is derived from an EMBL/GenBank/DDBJ whole genome shotgun (WGS) entry which is preliminary data.</text>
</comment>
<dbReference type="EMBL" id="JACXIY010000002">
    <property type="protein sequence ID" value="MBD2867474.1"/>
    <property type="molecule type" value="Genomic_DNA"/>
</dbReference>
<dbReference type="GO" id="GO:0016747">
    <property type="term" value="F:acyltransferase activity, transferring groups other than amino-acyl groups"/>
    <property type="evidence" value="ECO:0007669"/>
    <property type="project" value="InterPro"/>
</dbReference>
<evidence type="ECO:0000313" key="5">
    <source>
        <dbReference type="Proteomes" id="UP000632125"/>
    </source>
</evidence>
<dbReference type="PANTHER" id="PTHR43420">
    <property type="entry name" value="ACETYLTRANSFERASE"/>
    <property type="match status" value="1"/>
</dbReference>
<feature type="domain" description="N-acetyltransferase" evidence="3">
    <location>
        <begin position="2"/>
        <end position="168"/>
    </location>
</feature>
<sequence length="168" mass="18748">MYSIRTLREADAALYKELRLNALIVDPEAFGATYERDAALTLETFAERLKPSKDKFVLGAVTEDDRLVGIVTFIRDTGMKTAHKGNVYGMYVAPEARGSGLGKALLLELVSRARTCDGLEQIHLTVVSGNDSAKKLYEALGFEIYGVEPNALKWQGRYWDEDLMVLRL</sequence>
<dbReference type="RefSeq" id="WP_190858044.1">
    <property type="nucleotide sequence ID" value="NZ_JACXIY010000002.1"/>
</dbReference>
<evidence type="ECO:0000256" key="2">
    <source>
        <dbReference type="ARBA" id="ARBA00023315"/>
    </source>
</evidence>
<evidence type="ECO:0000259" key="3">
    <source>
        <dbReference type="PROSITE" id="PS51186"/>
    </source>
</evidence>
<dbReference type="Pfam" id="PF00583">
    <property type="entry name" value="Acetyltransf_1"/>
    <property type="match status" value="1"/>
</dbReference>
<dbReference type="InterPro" id="IPR016181">
    <property type="entry name" value="Acyl_CoA_acyltransferase"/>
</dbReference>
<dbReference type="CDD" id="cd04301">
    <property type="entry name" value="NAT_SF"/>
    <property type="match status" value="1"/>
</dbReference>
<dbReference type="InterPro" id="IPR000182">
    <property type="entry name" value="GNAT_dom"/>
</dbReference>
<evidence type="ECO:0000313" key="4">
    <source>
        <dbReference type="EMBL" id="MBD2867474.1"/>
    </source>
</evidence>
<reference evidence="4" key="1">
    <citation type="submission" date="2020-09" db="EMBL/GenBank/DDBJ databases">
        <title>A novel bacterium of genus Paenibacillus, isolated from South China Sea.</title>
        <authorList>
            <person name="Huang H."/>
            <person name="Mo K."/>
            <person name="Hu Y."/>
        </authorList>
    </citation>
    <scope>NUCLEOTIDE SEQUENCE</scope>
    <source>
        <strain evidence="4">IB182493</strain>
    </source>
</reference>
<keyword evidence="2" id="KW-0012">Acyltransferase</keyword>
<evidence type="ECO:0000256" key="1">
    <source>
        <dbReference type="ARBA" id="ARBA00022679"/>
    </source>
</evidence>
<dbReference type="PROSITE" id="PS51186">
    <property type="entry name" value="GNAT"/>
    <property type="match status" value="1"/>
</dbReference>
<keyword evidence="5" id="KW-1185">Reference proteome</keyword>
<proteinExistence type="predicted"/>
<dbReference type="Proteomes" id="UP000632125">
    <property type="component" value="Unassembled WGS sequence"/>
</dbReference>
<gene>
    <name evidence="4" type="ORF">IDH41_02715</name>
</gene>
<protein>
    <submittedName>
        <fullName evidence="4">GNAT family N-acetyltransferase</fullName>
    </submittedName>
</protein>
<dbReference type="AlphaFoldDB" id="A0A927CH96"/>
<dbReference type="InterPro" id="IPR050680">
    <property type="entry name" value="YpeA/RimI_acetyltransf"/>
</dbReference>
<dbReference type="PANTHER" id="PTHR43420:SF47">
    <property type="entry name" value="N-ACETYLTRANSFERASE DOMAIN-CONTAINING PROTEIN"/>
    <property type="match status" value="1"/>
</dbReference>
<accession>A0A927CH96</accession>
<dbReference type="Gene3D" id="3.40.630.30">
    <property type="match status" value="1"/>
</dbReference>
<dbReference type="SUPFAM" id="SSF55729">
    <property type="entry name" value="Acyl-CoA N-acyltransferases (Nat)"/>
    <property type="match status" value="1"/>
</dbReference>
<name>A0A927CH96_9BACL</name>
<organism evidence="4 5">
    <name type="scientific">Paenibacillus arenilitoris</name>
    <dbReference type="NCBI Taxonomy" id="2772299"/>
    <lineage>
        <taxon>Bacteria</taxon>
        <taxon>Bacillati</taxon>
        <taxon>Bacillota</taxon>
        <taxon>Bacilli</taxon>
        <taxon>Bacillales</taxon>
        <taxon>Paenibacillaceae</taxon>
        <taxon>Paenibacillus</taxon>
    </lineage>
</organism>